<evidence type="ECO:0000259" key="9">
    <source>
        <dbReference type="PROSITE" id="PS50893"/>
    </source>
</evidence>
<dbReference type="STRING" id="765915.A0A1Y2HCT3"/>
<evidence type="ECO:0000256" key="4">
    <source>
        <dbReference type="ARBA" id="ARBA00022840"/>
    </source>
</evidence>
<organism evidence="10 11">
    <name type="scientific">Catenaria anguillulae PL171</name>
    <dbReference type="NCBI Taxonomy" id="765915"/>
    <lineage>
        <taxon>Eukaryota</taxon>
        <taxon>Fungi</taxon>
        <taxon>Fungi incertae sedis</taxon>
        <taxon>Blastocladiomycota</taxon>
        <taxon>Blastocladiomycetes</taxon>
        <taxon>Blastocladiales</taxon>
        <taxon>Catenariaceae</taxon>
        <taxon>Catenaria</taxon>
    </lineage>
</organism>
<feature type="region of interest" description="Disordered" evidence="7">
    <location>
        <begin position="923"/>
        <end position="946"/>
    </location>
</feature>
<evidence type="ECO:0000256" key="6">
    <source>
        <dbReference type="ARBA" id="ARBA00023136"/>
    </source>
</evidence>
<dbReference type="GO" id="GO:0005319">
    <property type="term" value="F:lipid transporter activity"/>
    <property type="evidence" value="ECO:0007669"/>
    <property type="project" value="TreeGrafter"/>
</dbReference>
<dbReference type="EMBL" id="MCFL01000047">
    <property type="protein sequence ID" value="ORZ32379.1"/>
    <property type="molecule type" value="Genomic_DNA"/>
</dbReference>
<feature type="transmembrane region" description="Helical" evidence="8">
    <location>
        <begin position="377"/>
        <end position="395"/>
    </location>
</feature>
<dbReference type="SUPFAM" id="SSF52540">
    <property type="entry name" value="P-loop containing nucleoside triphosphate hydrolases"/>
    <property type="match status" value="1"/>
</dbReference>
<dbReference type="InterPro" id="IPR013525">
    <property type="entry name" value="ABC2_TM"/>
</dbReference>
<gene>
    <name evidence="10" type="ORF">BCR44DRAFT_41185</name>
</gene>
<evidence type="ECO:0000313" key="11">
    <source>
        <dbReference type="Proteomes" id="UP000193411"/>
    </source>
</evidence>
<evidence type="ECO:0000256" key="8">
    <source>
        <dbReference type="SAM" id="Phobius"/>
    </source>
</evidence>
<evidence type="ECO:0000256" key="5">
    <source>
        <dbReference type="ARBA" id="ARBA00022989"/>
    </source>
</evidence>
<feature type="transmembrane region" description="Helical" evidence="8">
    <location>
        <begin position="456"/>
        <end position="477"/>
    </location>
</feature>
<comment type="caution">
    <text evidence="10">The sequence shown here is derived from an EMBL/GenBank/DDBJ whole genome shotgun (WGS) entry which is preliminary data.</text>
</comment>
<evidence type="ECO:0000313" key="10">
    <source>
        <dbReference type="EMBL" id="ORZ32379.1"/>
    </source>
</evidence>
<dbReference type="SMART" id="SM00382">
    <property type="entry name" value="AAA"/>
    <property type="match status" value="1"/>
</dbReference>
<comment type="subcellular location">
    <subcellularLocation>
        <location evidence="1">Membrane</location>
        <topology evidence="1">Multi-pass membrane protein</topology>
    </subcellularLocation>
</comment>
<evidence type="ECO:0000256" key="1">
    <source>
        <dbReference type="ARBA" id="ARBA00004141"/>
    </source>
</evidence>
<dbReference type="InterPro" id="IPR003439">
    <property type="entry name" value="ABC_transporter-like_ATP-bd"/>
</dbReference>
<protein>
    <recommendedName>
        <fullName evidence="9">ABC transporter domain-containing protein</fullName>
    </recommendedName>
</protein>
<feature type="compositionally biased region" description="Basic and acidic residues" evidence="7">
    <location>
        <begin position="923"/>
        <end position="934"/>
    </location>
</feature>
<dbReference type="GO" id="GO:0016020">
    <property type="term" value="C:membrane"/>
    <property type="evidence" value="ECO:0007669"/>
    <property type="project" value="UniProtKB-SubCell"/>
</dbReference>
<sequence>MQAEKIGARATATARYSVRSTPSFARQVSAILRKSLITRMRAPLPLLINLLYTGFVLMLLWLTSISFNSLAKQSKVNNFPKLADPADTCQFVPANDCVHLGFTNYSNIDPVLYQLKRVVEESEAPNKVNFRMFGSEPEMTAYYDKFPRALVSAVSFDDVRAVTQLPFDPSEDPNAIKLPAKQASVSYAVFSNVTGRTESPIAGRIATIQAYVEFALINARRAQFALAPLPAPFATSTKSGSTANASAFPYLTWINMEQGRAPMFGIWSGIFLMYFAFDLWNSIFSDIATDKTTGIREALTVQGFSPTAYCLAQFIAHMIVNIPVILVLTLVCVMVPTLYPLADPTFLFFIMFLYLASLVLFGLFLSTFVEDPINGRYLSLFVFAACFCLVFFVGMYKWDISYKDLTWGVTGASEFFMYLLSPVIIARMFAIFNFNETVSRGSSWSSLVDSSKSSQIPFLVVFLLFDTVLYAGLLWWADHVSHGGMPVLFPFSAEYWNASHAAATLDDKEDETAAAVIGGKDDASSSSSRTAVPDGDARYVKMPGFSEIAKNHAEGPAVSLRNVVKVFSTLNRSGQAYIDRAFVKNMTLDIPRGSVVGFVGRNGEGKTTTMRMICGLLNPDEGYINVLGTRLSPISVRHVQSQIGLCSQHNVLWPHLTCLEHLKIMADIRGISIEEGSEGSIDDYLLHLLHDVYLGKRAHARAGTMSGGQKRKLCMAMALVGSPKLILLDEPTANMDVYTRQHAWALIQQARKHSTLILTSHSMEEIECVSDYVAIIKRGEARVVGTPLWIKNKYGAGYRVFVEHDVTPAGSSASLAFQPEKVLDVVREYFGGPSSADLIGVNPTSVTIHIPIPEGQEETTHQDGDVVAADGNESVHKKAARFIKEWHRLNKEHALCAAGISLSVIPLEDVFITLNDKWTIEQEKEDAKEEEDRINSYYQGPKPVSS</sequence>
<dbReference type="InterPro" id="IPR017871">
    <property type="entry name" value="ABC_transporter-like_CS"/>
</dbReference>
<name>A0A1Y2HCT3_9FUNG</name>
<proteinExistence type="predicted"/>
<evidence type="ECO:0000256" key="2">
    <source>
        <dbReference type="ARBA" id="ARBA00022692"/>
    </source>
</evidence>
<keyword evidence="6 8" id="KW-0472">Membrane</keyword>
<dbReference type="InterPro" id="IPR003593">
    <property type="entry name" value="AAA+_ATPase"/>
</dbReference>
<keyword evidence="3" id="KW-0547">Nucleotide-binding</keyword>
<keyword evidence="5 8" id="KW-1133">Transmembrane helix</keyword>
<feature type="domain" description="ABC transporter" evidence="9">
    <location>
        <begin position="558"/>
        <end position="803"/>
    </location>
</feature>
<keyword evidence="11" id="KW-1185">Reference proteome</keyword>
<dbReference type="GO" id="GO:0016887">
    <property type="term" value="F:ATP hydrolysis activity"/>
    <property type="evidence" value="ECO:0007669"/>
    <property type="project" value="InterPro"/>
</dbReference>
<dbReference type="CDD" id="cd03263">
    <property type="entry name" value="ABC_subfamily_A"/>
    <property type="match status" value="1"/>
</dbReference>
<evidence type="ECO:0000256" key="7">
    <source>
        <dbReference type="SAM" id="MobiDB-lite"/>
    </source>
</evidence>
<evidence type="ECO:0000256" key="3">
    <source>
        <dbReference type="ARBA" id="ARBA00022741"/>
    </source>
</evidence>
<dbReference type="Pfam" id="PF12698">
    <property type="entry name" value="ABC2_membrane_3"/>
    <property type="match status" value="1"/>
</dbReference>
<dbReference type="AlphaFoldDB" id="A0A1Y2HCT3"/>
<dbReference type="OrthoDB" id="10255969at2759"/>
<reference evidence="10 11" key="1">
    <citation type="submission" date="2016-07" db="EMBL/GenBank/DDBJ databases">
        <title>Pervasive Adenine N6-methylation of Active Genes in Fungi.</title>
        <authorList>
            <consortium name="DOE Joint Genome Institute"/>
            <person name="Mondo S.J."/>
            <person name="Dannebaum R.O."/>
            <person name="Kuo R.C."/>
            <person name="Labutti K."/>
            <person name="Haridas S."/>
            <person name="Kuo A."/>
            <person name="Salamov A."/>
            <person name="Ahrendt S.R."/>
            <person name="Lipzen A."/>
            <person name="Sullivan W."/>
            <person name="Andreopoulos W.B."/>
            <person name="Clum A."/>
            <person name="Lindquist E."/>
            <person name="Daum C."/>
            <person name="Ramamoorthy G.K."/>
            <person name="Gryganskyi A."/>
            <person name="Culley D."/>
            <person name="Magnuson J.K."/>
            <person name="James T.Y."/>
            <person name="O'Malley M.A."/>
            <person name="Stajich J.E."/>
            <person name="Spatafora J.W."/>
            <person name="Visel A."/>
            <person name="Grigoriev I.V."/>
        </authorList>
    </citation>
    <scope>NUCLEOTIDE SEQUENCE [LARGE SCALE GENOMIC DNA]</scope>
    <source>
        <strain evidence="10 11">PL171</strain>
    </source>
</reference>
<feature type="transmembrane region" description="Helical" evidence="8">
    <location>
        <begin position="314"/>
        <end position="339"/>
    </location>
</feature>
<dbReference type="PROSITE" id="PS50893">
    <property type="entry name" value="ABC_TRANSPORTER_2"/>
    <property type="match status" value="1"/>
</dbReference>
<dbReference type="GO" id="GO:0140359">
    <property type="term" value="F:ABC-type transporter activity"/>
    <property type="evidence" value="ECO:0007669"/>
    <property type="project" value="InterPro"/>
</dbReference>
<dbReference type="Pfam" id="PF00005">
    <property type="entry name" value="ABC_tran"/>
    <property type="match status" value="1"/>
</dbReference>
<dbReference type="InterPro" id="IPR027417">
    <property type="entry name" value="P-loop_NTPase"/>
</dbReference>
<feature type="transmembrane region" description="Helical" evidence="8">
    <location>
        <begin position="415"/>
        <end position="435"/>
    </location>
</feature>
<feature type="transmembrane region" description="Helical" evidence="8">
    <location>
        <begin position="42"/>
        <end position="62"/>
    </location>
</feature>
<feature type="transmembrane region" description="Helical" evidence="8">
    <location>
        <begin position="264"/>
        <end position="284"/>
    </location>
</feature>
<dbReference type="GO" id="GO:0005524">
    <property type="term" value="F:ATP binding"/>
    <property type="evidence" value="ECO:0007669"/>
    <property type="project" value="UniProtKB-KW"/>
</dbReference>
<dbReference type="PANTHER" id="PTHR19229">
    <property type="entry name" value="ATP-BINDING CASSETTE TRANSPORTER SUBFAMILY A ABCA"/>
    <property type="match status" value="1"/>
</dbReference>
<keyword evidence="2 8" id="KW-0812">Transmembrane</keyword>
<dbReference type="InterPro" id="IPR026082">
    <property type="entry name" value="ABCA"/>
</dbReference>
<dbReference type="PROSITE" id="PS00211">
    <property type="entry name" value="ABC_TRANSPORTER_1"/>
    <property type="match status" value="1"/>
</dbReference>
<accession>A0A1Y2HCT3</accession>
<dbReference type="Gene3D" id="3.40.50.300">
    <property type="entry name" value="P-loop containing nucleotide triphosphate hydrolases"/>
    <property type="match status" value="1"/>
</dbReference>
<keyword evidence="4" id="KW-0067">ATP-binding</keyword>
<dbReference type="Proteomes" id="UP000193411">
    <property type="component" value="Unassembled WGS sequence"/>
</dbReference>
<feature type="transmembrane region" description="Helical" evidence="8">
    <location>
        <begin position="345"/>
        <end position="365"/>
    </location>
</feature>